<dbReference type="SMART" id="SM00507">
    <property type="entry name" value="HNHc"/>
    <property type="match status" value="1"/>
</dbReference>
<keyword evidence="2" id="KW-0255">Endonuclease</keyword>
<dbReference type="CDD" id="cd00085">
    <property type="entry name" value="HNHc"/>
    <property type="match status" value="1"/>
</dbReference>
<evidence type="ECO:0000313" key="2">
    <source>
        <dbReference type="EMBL" id="DAF49413.1"/>
    </source>
</evidence>
<name>A0A8S5SEJ2_9CAUD</name>
<evidence type="ECO:0000259" key="1">
    <source>
        <dbReference type="SMART" id="SM00507"/>
    </source>
</evidence>
<dbReference type="InterPro" id="IPR003615">
    <property type="entry name" value="HNH_nuc"/>
</dbReference>
<sequence>MLLKLCARCKKLIQAPNRYCSNCKKIVDKEIEVNKQRNMSRYNKNRDRKYKTFYNSKEWKLLRDTYKEKHYLCEMCQEEAKKNNKYSIQLTEEVHHKEPIQTPTGWLRRLEWSNLIALCHKHHDMQHNRFKKRKKK</sequence>
<reference evidence="2" key="1">
    <citation type="journal article" date="2021" name="Proc. Natl. Acad. Sci. U.S.A.">
        <title>A Catalog of Tens of Thousands of Viruses from Human Metagenomes Reveals Hidden Associations with Chronic Diseases.</title>
        <authorList>
            <person name="Tisza M.J."/>
            <person name="Buck C.B."/>
        </authorList>
    </citation>
    <scope>NUCLEOTIDE SEQUENCE</scope>
    <source>
        <strain evidence="2">Ct8mY9</strain>
    </source>
</reference>
<keyword evidence="2" id="KW-0378">Hydrolase</keyword>
<organism evidence="2">
    <name type="scientific">Myoviridae sp. ct8mY9</name>
    <dbReference type="NCBI Taxonomy" id="2827664"/>
    <lineage>
        <taxon>Viruses</taxon>
        <taxon>Duplodnaviria</taxon>
        <taxon>Heunggongvirae</taxon>
        <taxon>Uroviricota</taxon>
        <taxon>Caudoviricetes</taxon>
    </lineage>
</organism>
<proteinExistence type="predicted"/>
<feature type="domain" description="HNH nuclease" evidence="1">
    <location>
        <begin position="61"/>
        <end position="124"/>
    </location>
</feature>
<dbReference type="GO" id="GO:0004519">
    <property type="term" value="F:endonuclease activity"/>
    <property type="evidence" value="ECO:0007669"/>
    <property type="project" value="UniProtKB-KW"/>
</dbReference>
<keyword evidence="2" id="KW-0540">Nuclease</keyword>
<accession>A0A8S5SEJ2</accession>
<protein>
    <submittedName>
        <fullName evidence="2">HNH endonuclease bacteriophage, HNH Endonuclease, DNA.52A</fullName>
    </submittedName>
</protein>
<dbReference type="EMBL" id="BK032581">
    <property type="protein sequence ID" value="DAF49413.1"/>
    <property type="molecule type" value="Genomic_DNA"/>
</dbReference>